<feature type="compositionally biased region" description="Low complexity" evidence="1">
    <location>
        <begin position="427"/>
        <end position="449"/>
    </location>
</feature>
<name>A0A9Q1QAQ5_9CARY</name>
<dbReference type="EMBL" id="JAKOGI010000422">
    <property type="protein sequence ID" value="KAJ8435298.1"/>
    <property type="molecule type" value="Genomic_DNA"/>
</dbReference>
<reference evidence="2" key="1">
    <citation type="submission" date="2022-04" db="EMBL/GenBank/DDBJ databases">
        <title>Carnegiea gigantea Genome sequencing and assembly v2.</title>
        <authorList>
            <person name="Copetti D."/>
            <person name="Sanderson M.J."/>
            <person name="Burquez A."/>
            <person name="Wojciechowski M.F."/>
        </authorList>
    </citation>
    <scope>NUCLEOTIDE SEQUENCE</scope>
    <source>
        <strain evidence="2">SGP5-SGP5p</strain>
        <tissue evidence="2">Aerial part</tissue>
    </source>
</reference>
<evidence type="ECO:0000313" key="3">
    <source>
        <dbReference type="Proteomes" id="UP001153076"/>
    </source>
</evidence>
<dbReference type="Proteomes" id="UP001153076">
    <property type="component" value="Unassembled WGS sequence"/>
</dbReference>
<feature type="compositionally biased region" description="Polar residues" evidence="1">
    <location>
        <begin position="415"/>
        <end position="426"/>
    </location>
</feature>
<proteinExistence type="predicted"/>
<organism evidence="2 3">
    <name type="scientific">Carnegiea gigantea</name>
    <dbReference type="NCBI Taxonomy" id="171969"/>
    <lineage>
        <taxon>Eukaryota</taxon>
        <taxon>Viridiplantae</taxon>
        <taxon>Streptophyta</taxon>
        <taxon>Embryophyta</taxon>
        <taxon>Tracheophyta</taxon>
        <taxon>Spermatophyta</taxon>
        <taxon>Magnoliopsida</taxon>
        <taxon>eudicotyledons</taxon>
        <taxon>Gunneridae</taxon>
        <taxon>Pentapetalae</taxon>
        <taxon>Caryophyllales</taxon>
        <taxon>Cactineae</taxon>
        <taxon>Cactaceae</taxon>
        <taxon>Cactoideae</taxon>
        <taxon>Echinocereeae</taxon>
        <taxon>Carnegiea</taxon>
    </lineage>
</organism>
<feature type="region of interest" description="Disordered" evidence="1">
    <location>
        <begin position="137"/>
        <end position="180"/>
    </location>
</feature>
<accession>A0A9Q1QAQ5</accession>
<evidence type="ECO:0000313" key="2">
    <source>
        <dbReference type="EMBL" id="KAJ8435298.1"/>
    </source>
</evidence>
<dbReference type="AlphaFoldDB" id="A0A9Q1QAQ5"/>
<gene>
    <name evidence="2" type="ORF">Cgig2_026390</name>
</gene>
<comment type="caution">
    <text evidence="2">The sequence shown here is derived from an EMBL/GenBank/DDBJ whole genome shotgun (WGS) entry which is preliminary data.</text>
</comment>
<sequence length="449" mass="50428">MSKNLWMVLSWNMVDLDCLEIKPVDIDRLFRFEIIGHPKNIGFINMEEFYYLIPSMSLKEGLRTCHNDFQYVVVIQRRLVVYLVHIVNVANVVAPEMSALPCPFKTTQQSNLDPISITKSDGEECCQKGSLDGSTSTIGYQNFKGTREKHTPTKSPKSRKKQKAHNIGPTEEPIQQAQTPTPFSQHLLIPIFHLLPPQLKNPNHISHNTCPIFSVKNDHGDSLSEKYGDGEYAIETELDLEAFEDIVGSISKTTGKRKINCCDDDGFENDGDHHDLDTDVDDEWETDVENVKTSDKELASAKAKVAQCKRQKVSLKTAIVEKVGKGHNHDMDKAKSSTTGNEQTHLGSGFYSGYENFKAEIDTDGETDDEVPGLLKRKERHVKMNKHIGFKKLKWQVGTTFETVERFKMQYLDIPSSSRPQSMTGQSSPLIPSQALAASSSSQPFINPP</sequence>
<protein>
    <submittedName>
        <fullName evidence="2">Uncharacterized protein</fullName>
    </submittedName>
</protein>
<keyword evidence="3" id="KW-1185">Reference proteome</keyword>
<feature type="region of interest" description="Disordered" evidence="1">
    <location>
        <begin position="415"/>
        <end position="449"/>
    </location>
</feature>
<evidence type="ECO:0000256" key="1">
    <source>
        <dbReference type="SAM" id="MobiDB-lite"/>
    </source>
</evidence>